<keyword evidence="1" id="KW-0802">TPR repeat</keyword>
<evidence type="ECO:0000313" key="2">
    <source>
        <dbReference type="EMBL" id="KAA3762981.1"/>
    </source>
</evidence>
<protein>
    <submittedName>
        <fullName evidence="2">Tetratricopeptide repeat protein</fullName>
    </submittedName>
</protein>
<feature type="repeat" description="TPR" evidence="1">
    <location>
        <begin position="534"/>
        <end position="567"/>
    </location>
</feature>
<name>A0A7J4XH90_9BACE</name>
<evidence type="ECO:0000256" key="1">
    <source>
        <dbReference type="PROSITE-ProRule" id="PRU00339"/>
    </source>
</evidence>
<dbReference type="InterPro" id="IPR052384">
    <property type="entry name" value="TMTC_O-mannosyltransferase"/>
</dbReference>
<proteinExistence type="predicted"/>
<accession>A0A7J4XH90</accession>
<dbReference type="InterPro" id="IPR019734">
    <property type="entry name" value="TPR_rpt"/>
</dbReference>
<dbReference type="Pfam" id="PF13432">
    <property type="entry name" value="TPR_16"/>
    <property type="match status" value="1"/>
</dbReference>
<dbReference type="Proteomes" id="UP000422221">
    <property type="component" value="Unassembled WGS sequence"/>
</dbReference>
<dbReference type="SUPFAM" id="SSF48452">
    <property type="entry name" value="TPR-like"/>
    <property type="match status" value="1"/>
</dbReference>
<dbReference type="GO" id="GO:0000030">
    <property type="term" value="F:mannosyltransferase activity"/>
    <property type="evidence" value="ECO:0007669"/>
    <property type="project" value="TreeGrafter"/>
</dbReference>
<gene>
    <name evidence="2" type="ORF">F3F73_14610</name>
</gene>
<comment type="caution">
    <text evidence="2">The sequence shown here is derived from an EMBL/GenBank/DDBJ whole genome shotgun (WGS) entry which is preliminary data.</text>
</comment>
<dbReference type="RefSeq" id="WP_130059375.1">
    <property type="nucleotide sequence ID" value="NZ_JADNPJ010000007.1"/>
</dbReference>
<organism evidence="2 3">
    <name type="scientific">Bacteroides salyersiae</name>
    <dbReference type="NCBI Taxonomy" id="291644"/>
    <lineage>
        <taxon>Bacteria</taxon>
        <taxon>Pseudomonadati</taxon>
        <taxon>Bacteroidota</taxon>
        <taxon>Bacteroidia</taxon>
        <taxon>Bacteroidales</taxon>
        <taxon>Bacteroidaceae</taxon>
        <taxon>Bacteroides</taxon>
    </lineage>
</organism>
<dbReference type="GO" id="GO:0035269">
    <property type="term" value="P:protein O-linked glycosylation via mannose"/>
    <property type="evidence" value="ECO:0007669"/>
    <property type="project" value="TreeGrafter"/>
</dbReference>
<dbReference type="PROSITE" id="PS50005">
    <property type="entry name" value="TPR"/>
    <property type="match status" value="2"/>
</dbReference>
<dbReference type="PROSITE" id="PS50293">
    <property type="entry name" value="TPR_REGION"/>
    <property type="match status" value="1"/>
</dbReference>
<dbReference type="Pfam" id="PF13181">
    <property type="entry name" value="TPR_8"/>
    <property type="match status" value="1"/>
</dbReference>
<dbReference type="InterPro" id="IPR011990">
    <property type="entry name" value="TPR-like_helical_dom_sf"/>
</dbReference>
<dbReference type="PANTHER" id="PTHR44216:SF3">
    <property type="entry name" value="PROTEIN O-MANNOSYL-TRANSFERASE TMTC2"/>
    <property type="match status" value="1"/>
</dbReference>
<reference evidence="2 3" key="1">
    <citation type="journal article" date="2019" name="Nat. Med.">
        <title>A library of human gut bacterial isolates paired with longitudinal multiomics data enables mechanistic microbiome research.</title>
        <authorList>
            <person name="Poyet M."/>
            <person name="Groussin M."/>
            <person name="Gibbons S.M."/>
            <person name="Avila-Pacheco J."/>
            <person name="Jiang X."/>
            <person name="Kearney S.M."/>
            <person name="Perrotta A.R."/>
            <person name="Berdy B."/>
            <person name="Zhao S."/>
            <person name="Lieberman T.D."/>
            <person name="Swanson P.K."/>
            <person name="Smith M."/>
            <person name="Roesemann S."/>
            <person name="Alexander J.E."/>
            <person name="Rich S.A."/>
            <person name="Livny J."/>
            <person name="Vlamakis H."/>
            <person name="Clish C."/>
            <person name="Bullock K."/>
            <person name="Deik A."/>
            <person name="Scott J."/>
            <person name="Pierce K.A."/>
            <person name="Xavier R.J."/>
            <person name="Alm E.J."/>
        </authorList>
    </citation>
    <scope>NUCLEOTIDE SEQUENCE [LARGE SCALE GENOMIC DNA]</scope>
    <source>
        <strain evidence="2 3">BIOML-A10</strain>
    </source>
</reference>
<dbReference type="AlphaFoldDB" id="A0A7J4XH90"/>
<sequence length="734" mass="87293">MNERTINEQYKYIVELIKQKRLKEALTQLESFLWQCPDWELRNRLEQLQTSYNFMLQYMKQGIADPERKKLYIKLLSDTWEIADQARLLQLDDISTRYYHDVRKKRTQDLAAYNTNVLMHILESFNDDLAVSGLLSDSNIDAVLKRHEDTQKFMFLQTWSNSYWTTEDEADAQGMLKSELIPVNDLCLFTSAVMLSLMECFDLRKLMWLLDAYQHGNVYVSQRALIGIVFALHIHTHRLDLYPEIANRLKLLNEENSFDEDLVRIYRQLLLCQETEKIDKKMREEIIPEMLKNVSSMRNMKFGFEESDEEKDDRNPDWENVFEHSALGDKLREMNELQMEGADVYMSTFAPLKNFPFFKEPHNWFYPFDKQQSDVIKTMRKDGHQKNTMMDLLLQSGFFCSSDKYSLFFTMLQFPQSQRDMIFSQLTEQQAEEFAEQSKTETLKKFSERPATVSNQYLHDLYRFFKLNTRRNEFRDIFKEKIELHKISILKDILYQEGTLATIADYHLKKEHWAETTELYKEIERMNGPLSTQAEFYQKLGYAFQKQKRLDEALEAYQKADTIKPDNIWTNRHLAICYRLARNFSKALEYYRKAEETTPENHSIVFHIGSCLAELQQYEEALNYFFKLDFMESDCIKAWRGIAWCSFVIGKHEQATNYYNKVIDKKPLPMDYLNAGHVEWVSGDIEKAVSFYSRSKEMSGTKDIFLEMFNKDRNYLIQKGIAEDDIPLMLDLLY</sequence>
<dbReference type="EMBL" id="VWMK01000014">
    <property type="protein sequence ID" value="KAA3762981.1"/>
    <property type="molecule type" value="Genomic_DNA"/>
</dbReference>
<dbReference type="SMART" id="SM00028">
    <property type="entry name" value="TPR"/>
    <property type="match status" value="4"/>
</dbReference>
<feature type="repeat" description="TPR" evidence="1">
    <location>
        <begin position="568"/>
        <end position="601"/>
    </location>
</feature>
<dbReference type="PANTHER" id="PTHR44216">
    <property type="entry name" value="PROTEIN O-MANNOSYL-TRANSFERASE TMTC2"/>
    <property type="match status" value="1"/>
</dbReference>
<evidence type="ECO:0000313" key="3">
    <source>
        <dbReference type="Proteomes" id="UP000422221"/>
    </source>
</evidence>
<dbReference type="Gene3D" id="1.25.40.10">
    <property type="entry name" value="Tetratricopeptide repeat domain"/>
    <property type="match status" value="1"/>
</dbReference>